<dbReference type="EMBL" id="PYGE01000007">
    <property type="protein sequence ID" value="PSL03670.1"/>
    <property type="molecule type" value="Genomic_DNA"/>
</dbReference>
<gene>
    <name evidence="1" type="ORF">CLV30_107151</name>
</gene>
<dbReference type="InterPro" id="IPR011257">
    <property type="entry name" value="DNA_glycosylase"/>
</dbReference>
<evidence type="ECO:0000313" key="1">
    <source>
        <dbReference type="EMBL" id="PSL03670.1"/>
    </source>
</evidence>
<comment type="caution">
    <text evidence="1">The sequence shown here is derived from an EMBL/GenBank/DDBJ whole genome shotgun (WGS) entry which is preliminary data.</text>
</comment>
<dbReference type="AlphaFoldDB" id="A0A2P8E2F8"/>
<keyword evidence="2" id="KW-1185">Reference proteome</keyword>
<organism evidence="1 2">
    <name type="scientific">Haloactinopolyspora alba</name>
    <dbReference type="NCBI Taxonomy" id="648780"/>
    <lineage>
        <taxon>Bacteria</taxon>
        <taxon>Bacillati</taxon>
        <taxon>Actinomycetota</taxon>
        <taxon>Actinomycetes</taxon>
        <taxon>Jiangellales</taxon>
        <taxon>Jiangellaceae</taxon>
        <taxon>Haloactinopolyspora</taxon>
    </lineage>
</organism>
<reference evidence="1 2" key="1">
    <citation type="submission" date="2018-03" db="EMBL/GenBank/DDBJ databases">
        <title>Genomic Encyclopedia of Archaeal and Bacterial Type Strains, Phase II (KMG-II): from individual species to whole genera.</title>
        <authorList>
            <person name="Goeker M."/>
        </authorList>
    </citation>
    <scope>NUCLEOTIDE SEQUENCE [LARGE SCALE GENOMIC DNA]</scope>
    <source>
        <strain evidence="1 2">DSM 45211</strain>
    </source>
</reference>
<dbReference type="GO" id="GO:0006281">
    <property type="term" value="P:DNA repair"/>
    <property type="evidence" value="ECO:0007669"/>
    <property type="project" value="InterPro"/>
</dbReference>
<dbReference type="NCBIfam" id="TIGR03252">
    <property type="entry name" value="HhH-GPD-type base excision DNA repair protein"/>
    <property type="match status" value="1"/>
</dbReference>
<sequence length="190" mass="20203">MTTLYLAGDADADALLARDPFALLVGMLLDQQVPMEKAFAGPAVIVSRLGTETLDPAVVVDRDPDEFAELVSRTPAVHRFPGAMAGRIQKLASYVVEEYDGDAAAIWTGAHTGAELLRRLKALPGFGAQKAAILVALLGKQFDVRPDGWREAAGAYGEEGASRSVADVVDDESLARVRATKREAKRAAKA</sequence>
<accession>A0A2P8E2F8</accession>
<name>A0A2P8E2F8_9ACTN</name>
<dbReference type="SUPFAM" id="SSF48150">
    <property type="entry name" value="DNA-glycosylase"/>
    <property type="match status" value="1"/>
</dbReference>
<dbReference type="Gene3D" id="1.10.340.30">
    <property type="entry name" value="Hypothetical protein, domain 2"/>
    <property type="match status" value="1"/>
</dbReference>
<protein>
    <submittedName>
        <fullName evidence="1">Putative HhH-GPD family protein</fullName>
    </submittedName>
</protein>
<dbReference type="GO" id="GO:0003824">
    <property type="term" value="F:catalytic activity"/>
    <property type="evidence" value="ECO:0007669"/>
    <property type="project" value="InterPro"/>
</dbReference>
<dbReference type="InterPro" id="IPR017658">
    <property type="entry name" value="HhH-GPD_base_excis"/>
</dbReference>
<proteinExistence type="predicted"/>
<evidence type="ECO:0000313" key="2">
    <source>
        <dbReference type="Proteomes" id="UP000243528"/>
    </source>
</evidence>
<dbReference type="RefSeq" id="WP_205740762.1">
    <property type="nucleotide sequence ID" value="NZ_PYGE01000007.1"/>
</dbReference>
<dbReference type="Proteomes" id="UP000243528">
    <property type="component" value="Unassembled WGS sequence"/>
</dbReference>